<keyword evidence="9" id="KW-1185">Reference proteome</keyword>
<evidence type="ECO:0000256" key="3">
    <source>
        <dbReference type="ARBA" id="ARBA00022490"/>
    </source>
</evidence>
<dbReference type="InterPro" id="IPR000682">
    <property type="entry name" value="PCMT"/>
</dbReference>
<evidence type="ECO:0000256" key="2">
    <source>
        <dbReference type="ARBA" id="ARBA00005369"/>
    </source>
</evidence>
<evidence type="ECO:0000256" key="7">
    <source>
        <dbReference type="HAMAP-Rule" id="MF_00090"/>
    </source>
</evidence>
<dbReference type="PANTHER" id="PTHR11579">
    <property type="entry name" value="PROTEIN-L-ISOASPARTATE O-METHYLTRANSFERASE"/>
    <property type="match status" value="1"/>
</dbReference>
<comment type="function">
    <text evidence="7">Catalyzes the methyl esterification of L-isoaspartyl residues in peptides and proteins that result from spontaneous decomposition of normal L-aspartyl and L-asparaginyl residues. It plays a role in the repair and/or degradation of damaged proteins.</text>
</comment>
<dbReference type="OrthoDB" id="9810066at2"/>
<dbReference type="GO" id="GO:0004719">
    <property type="term" value="F:protein-L-isoaspartate (D-aspartate) O-methyltransferase activity"/>
    <property type="evidence" value="ECO:0007669"/>
    <property type="project" value="UniProtKB-UniRule"/>
</dbReference>
<keyword evidence="4 7" id="KW-0489">Methyltransferase</keyword>
<dbReference type="NCBIfam" id="TIGR00080">
    <property type="entry name" value="pimt"/>
    <property type="match status" value="1"/>
</dbReference>
<dbReference type="CDD" id="cd02440">
    <property type="entry name" value="AdoMet_MTases"/>
    <property type="match status" value="1"/>
</dbReference>
<evidence type="ECO:0000313" key="8">
    <source>
        <dbReference type="EMBL" id="SHF40174.1"/>
    </source>
</evidence>
<evidence type="ECO:0000256" key="6">
    <source>
        <dbReference type="ARBA" id="ARBA00022691"/>
    </source>
</evidence>
<dbReference type="PANTHER" id="PTHR11579:SF0">
    <property type="entry name" value="PROTEIN-L-ISOASPARTATE(D-ASPARTATE) O-METHYLTRANSFERASE"/>
    <property type="match status" value="1"/>
</dbReference>
<evidence type="ECO:0000313" key="9">
    <source>
        <dbReference type="Proteomes" id="UP000184509"/>
    </source>
</evidence>
<dbReference type="GO" id="GO:0005737">
    <property type="term" value="C:cytoplasm"/>
    <property type="evidence" value="ECO:0007669"/>
    <property type="project" value="UniProtKB-SubCell"/>
</dbReference>
<feature type="active site" evidence="7">
    <location>
        <position position="68"/>
    </location>
</feature>
<proteinExistence type="inferred from homology"/>
<dbReference type="PROSITE" id="PS01279">
    <property type="entry name" value="PCMT"/>
    <property type="match status" value="1"/>
</dbReference>
<evidence type="ECO:0000256" key="4">
    <source>
        <dbReference type="ARBA" id="ARBA00022603"/>
    </source>
</evidence>
<dbReference type="HAMAP" id="MF_00090">
    <property type="entry name" value="PIMT"/>
    <property type="match status" value="1"/>
</dbReference>
<evidence type="ECO:0000256" key="5">
    <source>
        <dbReference type="ARBA" id="ARBA00022679"/>
    </source>
</evidence>
<dbReference type="NCBIfam" id="NF001453">
    <property type="entry name" value="PRK00312.1"/>
    <property type="match status" value="1"/>
</dbReference>
<organism evidence="8 9">
    <name type="scientific">Bacteroides luti</name>
    <dbReference type="NCBI Taxonomy" id="1297750"/>
    <lineage>
        <taxon>Bacteria</taxon>
        <taxon>Pseudomonadati</taxon>
        <taxon>Bacteroidota</taxon>
        <taxon>Bacteroidia</taxon>
        <taxon>Bacteroidales</taxon>
        <taxon>Bacteroidaceae</taxon>
        <taxon>Bacteroides</taxon>
    </lineage>
</organism>
<keyword evidence="6 7" id="KW-0949">S-adenosyl-L-methionine</keyword>
<protein>
    <recommendedName>
        <fullName evidence="7">Protein-L-isoaspartate O-methyltransferase</fullName>
        <ecNumber evidence="7">2.1.1.77</ecNumber>
    </recommendedName>
    <alternativeName>
        <fullName evidence="7">L-isoaspartyl protein carboxyl methyltransferase</fullName>
    </alternativeName>
    <alternativeName>
        <fullName evidence="7">Protein L-isoaspartyl methyltransferase</fullName>
    </alternativeName>
    <alternativeName>
        <fullName evidence="7">Protein-beta-aspartate methyltransferase</fullName>
        <shortName evidence="7">PIMT</shortName>
    </alternativeName>
</protein>
<comment type="subcellular location">
    <subcellularLocation>
        <location evidence="1 7">Cytoplasm</location>
    </subcellularLocation>
</comment>
<evidence type="ECO:0000256" key="1">
    <source>
        <dbReference type="ARBA" id="ARBA00004496"/>
    </source>
</evidence>
<dbReference type="RefSeq" id="WP_083547659.1">
    <property type="nucleotide sequence ID" value="NZ_FQTV01000008.1"/>
</dbReference>
<dbReference type="FunFam" id="3.40.50.150:FF:000010">
    <property type="entry name" value="Protein-L-isoaspartate O-methyltransferase"/>
    <property type="match status" value="1"/>
</dbReference>
<dbReference type="EC" id="2.1.1.77" evidence="7"/>
<dbReference type="Gene3D" id="3.40.50.150">
    <property type="entry name" value="Vaccinia Virus protein VP39"/>
    <property type="match status" value="1"/>
</dbReference>
<dbReference type="Proteomes" id="UP000184509">
    <property type="component" value="Unassembled WGS sequence"/>
</dbReference>
<comment type="similarity">
    <text evidence="2 7">Belongs to the methyltransferase superfamily. L-isoaspartyl/D-aspartyl protein methyltransferase family.</text>
</comment>
<dbReference type="SUPFAM" id="SSF53335">
    <property type="entry name" value="S-adenosyl-L-methionine-dependent methyltransferases"/>
    <property type="match status" value="1"/>
</dbReference>
<dbReference type="Pfam" id="PF01135">
    <property type="entry name" value="PCMT"/>
    <property type="match status" value="1"/>
</dbReference>
<dbReference type="STRING" id="1297750.SAMN05444405_10866"/>
<dbReference type="GO" id="GO:0032259">
    <property type="term" value="P:methylation"/>
    <property type="evidence" value="ECO:0007669"/>
    <property type="project" value="UniProtKB-KW"/>
</dbReference>
<name>A0A1M5BCD1_9BACE</name>
<keyword evidence="3 7" id="KW-0963">Cytoplasm</keyword>
<accession>A0A1M5BCD1</accession>
<dbReference type="InterPro" id="IPR029063">
    <property type="entry name" value="SAM-dependent_MTases_sf"/>
</dbReference>
<comment type="catalytic activity">
    <reaction evidence="7">
        <text>[protein]-L-isoaspartate + S-adenosyl-L-methionine = [protein]-L-isoaspartate alpha-methyl ester + S-adenosyl-L-homocysteine</text>
        <dbReference type="Rhea" id="RHEA:12705"/>
        <dbReference type="Rhea" id="RHEA-COMP:12143"/>
        <dbReference type="Rhea" id="RHEA-COMP:12144"/>
        <dbReference type="ChEBI" id="CHEBI:57856"/>
        <dbReference type="ChEBI" id="CHEBI:59789"/>
        <dbReference type="ChEBI" id="CHEBI:90596"/>
        <dbReference type="ChEBI" id="CHEBI:90598"/>
        <dbReference type="EC" id="2.1.1.77"/>
    </reaction>
</comment>
<keyword evidence="5 7" id="KW-0808">Transferase</keyword>
<dbReference type="EMBL" id="FQTV01000008">
    <property type="protein sequence ID" value="SHF40174.1"/>
    <property type="molecule type" value="Genomic_DNA"/>
</dbReference>
<dbReference type="GO" id="GO:0030091">
    <property type="term" value="P:protein repair"/>
    <property type="evidence" value="ECO:0007669"/>
    <property type="project" value="UniProtKB-UniRule"/>
</dbReference>
<gene>
    <name evidence="7" type="primary">pcm</name>
    <name evidence="8" type="ORF">SAMN05444405_10866</name>
</gene>
<dbReference type="AlphaFoldDB" id="A0A1M5BCD1"/>
<sequence length="218" mass="24421">MSVENDEKLLEKERRMMVEDQIESRGVKGKALLTALKKIPRHLFVPADFREYAYSDQALPSYCGQTISQPYIVAIMTEMLSLDKSSKVLEIGTGTGYQTTILAELANEVYTMEIIPELHDIAKNNPVVQNYNNIKFILGDGYKGYEAAAPYDAIIVTAAPPYVPEALTNQLAPGGRMVIPVGAYEQTLYLVTKDLDDKISMKPLLWVQFVPMIKKKDL</sequence>
<reference evidence="8 9" key="1">
    <citation type="submission" date="2016-11" db="EMBL/GenBank/DDBJ databases">
        <authorList>
            <person name="Jaros S."/>
            <person name="Januszkiewicz K."/>
            <person name="Wedrychowicz H."/>
        </authorList>
    </citation>
    <scope>NUCLEOTIDE SEQUENCE [LARGE SCALE GENOMIC DNA]</scope>
    <source>
        <strain evidence="8 9">DSM 26991</strain>
    </source>
</reference>